<evidence type="ECO:0000313" key="2">
    <source>
        <dbReference type="EMBL" id="ASC69406.1"/>
    </source>
</evidence>
<sequence>MELVFALLVVAILASLPAAVLVVGVFTAHARPDSPLLRHWRLVATVGFSAWALLTLVSHLSDAPGYTGIGSGLGILLLVFVFIARSRASTLSSGTA</sequence>
<keyword evidence="1" id="KW-0812">Transmembrane</keyword>
<feature type="transmembrane region" description="Helical" evidence="1">
    <location>
        <begin position="40"/>
        <end position="60"/>
    </location>
</feature>
<feature type="transmembrane region" description="Helical" evidence="1">
    <location>
        <begin position="66"/>
        <end position="84"/>
    </location>
</feature>
<evidence type="ECO:0000313" key="3">
    <source>
        <dbReference type="Proteomes" id="UP000191901"/>
    </source>
</evidence>
<reference evidence="2 3" key="1">
    <citation type="journal article" date="2016" name="Biochim. Biophys. Acta">
        <title>Characterization of red-shifted phycobilisomes isolated from the chlorophyll f-containing cyanobacterium Halomicronema hongdechloris.</title>
        <authorList>
            <person name="Li Y."/>
            <person name="Lin Y."/>
            <person name="Garvey C.J."/>
            <person name="Birch D."/>
            <person name="Corkery R.W."/>
            <person name="Loughlin P.C."/>
            <person name="Scheer H."/>
            <person name="Willows R.D."/>
            <person name="Chen M."/>
        </authorList>
    </citation>
    <scope>NUCLEOTIDE SEQUENCE [LARGE SCALE GENOMIC DNA]</scope>
    <source>
        <strain evidence="2 3">C2206</strain>
    </source>
</reference>
<keyword evidence="3" id="KW-1185">Reference proteome</keyword>
<dbReference type="KEGG" id="hhg:XM38_003330"/>
<keyword evidence="1" id="KW-0472">Membrane</keyword>
<accession>A0A1Z3HGK0</accession>
<dbReference type="AlphaFoldDB" id="A0A1Z3HGK0"/>
<keyword evidence="1" id="KW-1133">Transmembrane helix</keyword>
<name>A0A1Z3HGK0_9CYAN</name>
<dbReference type="RefSeq" id="WP_080814163.1">
    <property type="nucleotide sequence ID" value="NZ_CP021983.2"/>
</dbReference>
<protein>
    <submittedName>
        <fullName evidence="2">Uncharacterized protein</fullName>
    </submittedName>
</protein>
<feature type="transmembrane region" description="Helical" evidence="1">
    <location>
        <begin position="6"/>
        <end position="28"/>
    </location>
</feature>
<evidence type="ECO:0000256" key="1">
    <source>
        <dbReference type="SAM" id="Phobius"/>
    </source>
</evidence>
<gene>
    <name evidence="2" type="ORF">XM38_003330</name>
</gene>
<dbReference type="EMBL" id="CP021983">
    <property type="protein sequence ID" value="ASC69406.1"/>
    <property type="molecule type" value="Genomic_DNA"/>
</dbReference>
<proteinExistence type="predicted"/>
<dbReference type="Proteomes" id="UP000191901">
    <property type="component" value="Chromosome"/>
</dbReference>
<organism evidence="2 3">
    <name type="scientific">Halomicronema hongdechloris C2206</name>
    <dbReference type="NCBI Taxonomy" id="1641165"/>
    <lineage>
        <taxon>Bacteria</taxon>
        <taxon>Bacillati</taxon>
        <taxon>Cyanobacteriota</taxon>
        <taxon>Cyanophyceae</taxon>
        <taxon>Nodosilineales</taxon>
        <taxon>Nodosilineaceae</taxon>
        <taxon>Halomicronema</taxon>
    </lineage>
</organism>